<reference evidence="3 4" key="1">
    <citation type="submission" date="2009-01" db="EMBL/GenBank/DDBJ databases">
        <authorList>
            <person name="Fulton L."/>
            <person name="Clifton S."/>
            <person name="Fulton B."/>
            <person name="Xu J."/>
            <person name="Minx P."/>
            <person name="Pepin K.H."/>
            <person name="Johnson M."/>
            <person name="Bhonagiri V."/>
            <person name="Nash W.E."/>
            <person name="Mardis E.R."/>
            <person name="Wilson R.K."/>
        </authorList>
    </citation>
    <scope>NUCLEOTIDE SEQUENCE [LARGE SCALE GENOMIC DNA]</scope>
    <source>
        <strain evidence="3 4">DSM 5476</strain>
    </source>
</reference>
<gene>
    <name evidence="3" type="ORF">CLOSTMETH_03109</name>
</gene>
<evidence type="ECO:0000313" key="4">
    <source>
        <dbReference type="Proteomes" id="UP000003340"/>
    </source>
</evidence>
<evidence type="ECO:0000256" key="1">
    <source>
        <dbReference type="ARBA" id="ARBA00005541"/>
    </source>
</evidence>
<dbReference type="EMBL" id="ACEC01000111">
    <property type="protein sequence ID" value="EEG29292.1"/>
    <property type="molecule type" value="Genomic_DNA"/>
</dbReference>
<proteinExistence type="inferred from homology"/>
<comment type="caution">
    <text evidence="3">The sequence shown here is derived from an EMBL/GenBank/DDBJ whole genome shotgun (WGS) entry which is preliminary data.</text>
</comment>
<dbReference type="STRING" id="537013.CLOSTMETH_03109"/>
<dbReference type="InterPro" id="IPR008863">
    <property type="entry name" value="Toxic_anion-R_TelA"/>
</dbReference>
<dbReference type="PANTHER" id="PTHR38432">
    <property type="entry name" value="TELA-LIKE PROTEIN SAOUHSC_01408"/>
    <property type="match status" value="1"/>
</dbReference>
<accession>C0EGW5</accession>
<dbReference type="PANTHER" id="PTHR38432:SF1">
    <property type="entry name" value="TELA-LIKE PROTEIN SAOUHSC_01408"/>
    <property type="match status" value="1"/>
</dbReference>
<sequence>METNSAANLETQNPVADSVISLEMPQTVVESPANAVLSVNQVDHTNVVQVVASLPQDVRDQVEAIAQTVDFEDAQALLQYGAGIQNKIAGFSGKILSETRGKDNSYVAQIMGNLSSSISEMDTNSLVQAVQEPQKKKSLFGGLKRQIKKFTEKYQKVDTQIEKIATELDNARIGLLKDIAVFDTLYEKNLDCIKELDLYIVAAVLKLKDAQEQTLPALKARAEQTGDPVDMQKYNDFSASVDRFERKLHDLKLSRTISVQSAPQIRLVQDNNKQLVEKIQTSILTTIPLWKSQIVIALGLFRQRSALDMQKKVTQTTNDLLRQNSELLKQNTIETAKETQAGIVELETLKTVNDNLIATIDEAMRIQAEGREKRQMVEKELITLENDLKNRMLQAK</sequence>
<evidence type="ECO:0000256" key="2">
    <source>
        <dbReference type="PIRNR" id="PIRNR026508"/>
    </source>
</evidence>
<protein>
    <submittedName>
        <fullName evidence="3">Toxic anion resistance protein TelA</fullName>
    </submittedName>
</protein>
<comment type="similarity">
    <text evidence="1 2">Belongs to the TelA family.</text>
</comment>
<dbReference type="AlphaFoldDB" id="C0EGW5"/>
<dbReference type="Proteomes" id="UP000003340">
    <property type="component" value="Unassembled WGS sequence"/>
</dbReference>
<dbReference type="PIRSF" id="PIRSF026508">
    <property type="entry name" value="TelA"/>
    <property type="match status" value="1"/>
</dbReference>
<dbReference type="HOGENOM" id="CLU_032111_0_0_9"/>
<reference evidence="3 4" key="2">
    <citation type="submission" date="2009-02" db="EMBL/GenBank/DDBJ databases">
        <title>Draft genome sequence of Clostridium methylpentosum (DSM 5476).</title>
        <authorList>
            <person name="Sudarsanam P."/>
            <person name="Ley R."/>
            <person name="Guruge J."/>
            <person name="Turnbaugh P.J."/>
            <person name="Mahowald M."/>
            <person name="Liep D."/>
            <person name="Gordon J."/>
        </authorList>
    </citation>
    <scope>NUCLEOTIDE SEQUENCE [LARGE SCALE GENOMIC DNA]</scope>
    <source>
        <strain evidence="3 4">DSM 5476</strain>
    </source>
</reference>
<organism evidence="3 4">
    <name type="scientific">[Clostridium] methylpentosum DSM 5476</name>
    <dbReference type="NCBI Taxonomy" id="537013"/>
    <lineage>
        <taxon>Bacteria</taxon>
        <taxon>Bacillati</taxon>
        <taxon>Bacillota</taxon>
        <taxon>Clostridia</taxon>
        <taxon>Eubacteriales</taxon>
        <taxon>Oscillospiraceae</taxon>
        <taxon>Oscillospiraceae incertae sedis</taxon>
    </lineage>
</organism>
<evidence type="ECO:0000313" key="3">
    <source>
        <dbReference type="EMBL" id="EEG29292.1"/>
    </source>
</evidence>
<dbReference type="Pfam" id="PF05816">
    <property type="entry name" value="TelA"/>
    <property type="match status" value="1"/>
</dbReference>
<name>C0EGW5_9FIRM</name>
<dbReference type="eggNOG" id="COG3853">
    <property type="taxonomic scope" value="Bacteria"/>
</dbReference>
<keyword evidence="4" id="KW-1185">Reference proteome</keyword>